<dbReference type="InterPro" id="IPR045865">
    <property type="entry name" value="ACT-like_dom_sf"/>
</dbReference>
<evidence type="ECO:0000313" key="2">
    <source>
        <dbReference type="EMBL" id="QIK37897.1"/>
    </source>
</evidence>
<keyword evidence="3" id="KW-1185">Reference proteome</keyword>
<dbReference type="EMBL" id="CP048029">
    <property type="protein sequence ID" value="QIK37897.1"/>
    <property type="molecule type" value="Genomic_DNA"/>
</dbReference>
<proteinExistence type="predicted"/>
<organism evidence="2 3">
    <name type="scientific">Caldichromatium japonicum</name>
    <dbReference type="NCBI Taxonomy" id="2699430"/>
    <lineage>
        <taxon>Bacteria</taxon>
        <taxon>Pseudomonadati</taxon>
        <taxon>Pseudomonadota</taxon>
        <taxon>Gammaproteobacteria</taxon>
        <taxon>Chromatiales</taxon>
        <taxon>Chromatiaceae</taxon>
        <taxon>Caldichromatium</taxon>
    </lineage>
</organism>
<dbReference type="KEGG" id="cjap:GWK36_07755"/>
<name>A0A6G7VDM9_9GAMM</name>
<gene>
    <name evidence="2" type="ORF">GWK36_07755</name>
</gene>
<feature type="domain" description="ACT" evidence="1">
    <location>
        <begin position="92"/>
        <end position="173"/>
    </location>
</feature>
<dbReference type="PROSITE" id="PS51671">
    <property type="entry name" value="ACT"/>
    <property type="match status" value="2"/>
</dbReference>
<dbReference type="SUPFAM" id="SSF55021">
    <property type="entry name" value="ACT-like"/>
    <property type="match status" value="2"/>
</dbReference>
<dbReference type="Proteomes" id="UP000502699">
    <property type="component" value="Chromosome"/>
</dbReference>
<evidence type="ECO:0000313" key="3">
    <source>
        <dbReference type="Proteomes" id="UP000502699"/>
    </source>
</evidence>
<dbReference type="Pfam" id="PF01842">
    <property type="entry name" value="ACT"/>
    <property type="match status" value="1"/>
</dbReference>
<dbReference type="RefSeq" id="WP_166270660.1">
    <property type="nucleotide sequence ID" value="NZ_CP048029.1"/>
</dbReference>
<accession>A0A6G7VDM9</accession>
<dbReference type="InterPro" id="IPR002912">
    <property type="entry name" value="ACT_dom"/>
</dbReference>
<dbReference type="Pfam" id="PF13740">
    <property type="entry name" value="ACT_6"/>
    <property type="match status" value="1"/>
</dbReference>
<dbReference type="AlphaFoldDB" id="A0A6G7VDM9"/>
<protein>
    <submittedName>
        <fullName evidence="2">ACT domain-containing protein</fullName>
    </submittedName>
</protein>
<dbReference type="Gene3D" id="3.30.70.260">
    <property type="match status" value="2"/>
</dbReference>
<feature type="domain" description="ACT" evidence="1">
    <location>
        <begin position="6"/>
        <end position="77"/>
    </location>
</feature>
<dbReference type="PANTHER" id="PTHR34875">
    <property type="entry name" value="UPF0237 PROTEIN MJ1558"/>
    <property type="match status" value="1"/>
</dbReference>
<dbReference type="PANTHER" id="PTHR34875:SF6">
    <property type="entry name" value="UPF0237 PROTEIN MJ1558"/>
    <property type="match status" value="1"/>
</dbReference>
<dbReference type="InterPro" id="IPR050990">
    <property type="entry name" value="UPF0237/GcvR_regulator"/>
</dbReference>
<evidence type="ECO:0000259" key="1">
    <source>
        <dbReference type="PROSITE" id="PS51671"/>
    </source>
</evidence>
<reference evidence="3" key="1">
    <citation type="submission" date="2020-01" db="EMBL/GenBank/DDBJ databases">
        <title>Caldichromatium gen. nov., sp. nov., a thermophilic purple sulfur bacterium member of the family Chromatiaceae isolated from Nakabusa hot spring, Japan.</title>
        <authorList>
            <person name="Saini M.K."/>
            <person name="Hanada S."/>
            <person name="Tank M."/>
        </authorList>
    </citation>
    <scope>NUCLEOTIDE SEQUENCE [LARGE SCALE GENOMIC DNA]</scope>
    <source>
        <strain evidence="3">No.7</strain>
    </source>
</reference>
<sequence>MSDWTLLTLVGTDRPGIVARVTRALYELGCNLGEASMSRLGGNFTILLMVSCPRPQAEVIAALQPMADELELRIHLDPLSGGLHQHLVPNVQVRVFGADRAGIVAEVTGILAELGFNILELNSDVAGEPQRPVYIMNIQGYSERTIEALTKALAPLSARGVSVDVAPVELLIG</sequence>